<dbReference type="SUPFAM" id="SSF55455">
    <property type="entry name" value="SRF-like"/>
    <property type="match status" value="1"/>
</dbReference>
<comment type="subcellular location">
    <subcellularLocation>
        <location evidence="1">Nucleus</location>
    </subcellularLocation>
</comment>
<accession>A0A9D5HGL6</accession>
<evidence type="ECO:0000256" key="5">
    <source>
        <dbReference type="ARBA" id="ARBA00023242"/>
    </source>
</evidence>
<evidence type="ECO:0000313" key="7">
    <source>
        <dbReference type="EMBL" id="KAJ0975901.1"/>
    </source>
</evidence>
<dbReference type="Proteomes" id="UP001085076">
    <property type="component" value="Miscellaneous, Linkage group lg04"/>
</dbReference>
<dbReference type="Pfam" id="PF00319">
    <property type="entry name" value="SRF-TF"/>
    <property type="match status" value="1"/>
</dbReference>
<reference evidence="7" key="2">
    <citation type="journal article" date="2022" name="Hortic Res">
        <title>The genome of Dioscorea zingiberensis sheds light on the biosynthesis, origin and evolution of the medicinally important diosgenin saponins.</title>
        <authorList>
            <person name="Li Y."/>
            <person name="Tan C."/>
            <person name="Li Z."/>
            <person name="Guo J."/>
            <person name="Li S."/>
            <person name="Chen X."/>
            <person name="Wang C."/>
            <person name="Dai X."/>
            <person name="Yang H."/>
            <person name="Song W."/>
            <person name="Hou L."/>
            <person name="Xu J."/>
            <person name="Tong Z."/>
            <person name="Xu A."/>
            <person name="Yuan X."/>
            <person name="Wang W."/>
            <person name="Yang Q."/>
            <person name="Chen L."/>
            <person name="Sun Z."/>
            <person name="Wang K."/>
            <person name="Pan B."/>
            <person name="Chen J."/>
            <person name="Bao Y."/>
            <person name="Liu F."/>
            <person name="Qi X."/>
            <person name="Gang D.R."/>
            <person name="Wen J."/>
            <person name="Li J."/>
        </authorList>
    </citation>
    <scope>NUCLEOTIDE SEQUENCE</scope>
    <source>
        <strain evidence="7">Dzin_1.0</strain>
    </source>
</reference>
<dbReference type="EMBL" id="JAGGNH010000004">
    <property type="protein sequence ID" value="KAJ0975901.1"/>
    <property type="molecule type" value="Genomic_DNA"/>
</dbReference>
<dbReference type="CDD" id="cd00265">
    <property type="entry name" value="MADS_MEF2_like"/>
    <property type="match status" value="1"/>
</dbReference>
<dbReference type="InterPro" id="IPR002100">
    <property type="entry name" value="TF_MADSbox"/>
</dbReference>
<evidence type="ECO:0000256" key="4">
    <source>
        <dbReference type="ARBA" id="ARBA00023163"/>
    </source>
</evidence>
<name>A0A9D5HGL6_9LILI</name>
<dbReference type="InterPro" id="IPR033896">
    <property type="entry name" value="MEF2-like_N"/>
</dbReference>
<dbReference type="PROSITE" id="PS50066">
    <property type="entry name" value="MADS_BOX_2"/>
    <property type="match status" value="1"/>
</dbReference>
<sequence>MGRGKIEIKRIENTTNRQVTFSKRRQGLLKKAHELAVLCDANIGLVVFSHSGKLFEYCSPGSRYQFLCFFLIILNLLFNTKNLSADVSFIYMTGLF</sequence>
<evidence type="ECO:0000256" key="2">
    <source>
        <dbReference type="ARBA" id="ARBA00023015"/>
    </source>
</evidence>
<proteinExistence type="predicted"/>
<dbReference type="GO" id="GO:0000977">
    <property type="term" value="F:RNA polymerase II transcription regulatory region sequence-specific DNA binding"/>
    <property type="evidence" value="ECO:0007669"/>
    <property type="project" value="InterPro"/>
</dbReference>
<evidence type="ECO:0000256" key="3">
    <source>
        <dbReference type="ARBA" id="ARBA00023125"/>
    </source>
</evidence>
<dbReference type="Gene3D" id="3.40.1810.10">
    <property type="entry name" value="Transcription factor, MADS-box"/>
    <property type="match status" value="1"/>
</dbReference>
<reference evidence="7" key="1">
    <citation type="submission" date="2021-03" db="EMBL/GenBank/DDBJ databases">
        <authorList>
            <person name="Li Z."/>
            <person name="Yang C."/>
        </authorList>
    </citation>
    <scope>NUCLEOTIDE SEQUENCE</scope>
    <source>
        <strain evidence="7">Dzin_1.0</strain>
        <tissue evidence="7">Leaf</tissue>
    </source>
</reference>
<keyword evidence="2" id="KW-0805">Transcription regulation</keyword>
<dbReference type="AlphaFoldDB" id="A0A9D5HGL6"/>
<evidence type="ECO:0000313" key="8">
    <source>
        <dbReference type="Proteomes" id="UP001085076"/>
    </source>
</evidence>
<dbReference type="InterPro" id="IPR036879">
    <property type="entry name" value="TF_MADSbox_sf"/>
</dbReference>
<gene>
    <name evidence="7" type="ORF">J5N97_017866</name>
</gene>
<evidence type="ECO:0000259" key="6">
    <source>
        <dbReference type="PROSITE" id="PS50066"/>
    </source>
</evidence>
<evidence type="ECO:0000256" key="1">
    <source>
        <dbReference type="ARBA" id="ARBA00004123"/>
    </source>
</evidence>
<keyword evidence="3" id="KW-0238">DNA-binding</keyword>
<dbReference type="GO" id="GO:0005634">
    <property type="term" value="C:nucleus"/>
    <property type="evidence" value="ECO:0007669"/>
    <property type="project" value="UniProtKB-SubCell"/>
</dbReference>
<keyword evidence="8" id="KW-1185">Reference proteome</keyword>
<keyword evidence="5" id="KW-0539">Nucleus</keyword>
<dbReference type="InterPro" id="IPR050142">
    <property type="entry name" value="MADS-box/MEF2_TF"/>
</dbReference>
<comment type="caution">
    <text evidence="7">The sequence shown here is derived from an EMBL/GenBank/DDBJ whole genome shotgun (WGS) entry which is preliminary data.</text>
</comment>
<dbReference type="SMART" id="SM00432">
    <property type="entry name" value="MADS"/>
    <property type="match status" value="1"/>
</dbReference>
<organism evidence="7 8">
    <name type="scientific">Dioscorea zingiberensis</name>
    <dbReference type="NCBI Taxonomy" id="325984"/>
    <lineage>
        <taxon>Eukaryota</taxon>
        <taxon>Viridiplantae</taxon>
        <taxon>Streptophyta</taxon>
        <taxon>Embryophyta</taxon>
        <taxon>Tracheophyta</taxon>
        <taxon>Spermatophyta</taxon>
        <taxon>Magnoliopsida</taxon>
        <taxon>Liliopsida</taxon>
        <taxon>Dioscoreales</taxon>
        <taxon>Dioscoreaceae</taxon>
        <taxon>Dioscorea</taxon>
    </lineage>
</organism>
<dbReference type="GO" id="GO:0046983">
    <property type="term" value="F:protein dimerization activity"/>
    <property type="evidence" value="ECO:0007669"/>
    <property type="project" value="InterPro"/>
</dbReference>
<keyword evidence="4" id="KW-0804">Transcription</keyword>
<protein>
    <recommendedName>
        <fullName evidence="6">MADS-box domain-containing protein</fullName>
    </recommendedName>
</protein>
<dbReference type="PANTHER" id="PTHR48019">
    <property type="entry name" value="SERUM RESPONSE FACTOR HOMOLOG"/>
    <property type="match status" value="1"/>
</dbReference>
<feature type="domain" description="MADS-box" evidence="6">
    <location>
        <begin position="1"/>
        <end position="61"/>
    </location>
</feature>
<dbReference type="GO" id="GO:0045944">
    <property type="term" value="P:positive regulation of transcription by RNA polymerase II"/>
    <property type="evidence" value="ECO:0007669"/>
    <property type="project" value="InterPro"/>
</dbReference>
<dbReference type="PROSITE" id="PS00350">
    <property type="entry name" value="MADS_BOX_1"/>
    <property type="match status" value="1"/>
</dbReference>
<dbReference type="PRINTS" id="PR00404">
    <property type="entry name" value="MADSDOMAIN"/>
</dbReference>
<dbReference type="OrthoDB" id="1933443at2759"/>